<dbReference type="InterPro" id="IPR036047">
    <property type="entry name" value="F-box-like_dom_sf"/>
</dbReference>
<reference evidence="3 4" key="1">
    <citation type="journal article" date="2019" name="Sci. Rep.">
        <title>A high-quality genome of Eragrostis curvula grass provides insights into Poaceae evolution and supports new strategies to enhance forage quality.</title>
        <authorList>
            <person name="Carballo J."/>
            <person name="Santos B.A.C.M."/>
            <person name="Zappacosta D."/>
            <person name="Garbus I."/>
            <person name="Selva J.P."/>
            <person name="Gallo C.A."/>
            <person name="Diaz A."/>
            <person name="Albertini E."/>
            <person name="Caccamo M."/>
            <person name="Echenique V."/>
        </authorList>
    </citation>
    <scope>NUCLEOTIDE SEQUENCE [LARGE SCALE GENOMIC DNA]</scope>
    <source>
        <strain evidence="4">cv. Victoria</strain>
        <tissue evidence="3">Leaf</tissue>
    </source>
</reference>
<organism evidence="3 4">
    <name type="scientific">Eragrostis curvula</name>
    <name type="common">weeping love grass</name>
    <dbReference type="NCBI Taxonomy" id="38414"/>
    <lineage>
        <taxon>Eukaryota</taxon>
        <taxon>Viridiplantae</taxon>
        <taxon>Streptophyta</taxon>
        <taxon>Embryophyta</taxon>
        <taxon>Tracheophyta</taxon>
        <taxon>Spermatophyta</taxon>
        <taxon>Magnoliopsida</taxon>
        <taxon>Liliopsida</taxon>
        <taxon>Poales</taxon>
        <taxon>Poaceae</taxon>
        <taxon>PACMAD clade</taxon>
        <taxon>Chloridoideae</taxon>
        <taxon>Eragrostideae</taxon>
        <taxon>Eragrostidinae</taxon>
        <taxon>Eragrostis</taxon>
    </lineage>
</organism>
<dbReference type="Gramene" id="TVU31942">
    <property type="protein sequence ID" value="TVU31942"/>
    <property type="gene ID" value="EJB05_23654"/>
</dbReference>
<dbReference type="InterPro" id="IPR001810">
    <property type="entry name" value="F-box_dom"/>
</dbReference>
<keyword evidence="4" id="KW-1185">Reference proteome</keyword>
<feature type="domain" description="F-box" evidence="1">
    <location>
        <begin position="6"/>
        <end position="39"/>
    </location>
</feature>
<comment type="caution">
    <text evidence="3">The sequence shown here is derived from an EMBL/GenBank/DDBJ whole genome shotgun (WGS) entry which is preliminary data.</text>
</comment>
<dbReference type="PANTHER" id="PTHR36901:SF6">
    <property type="entry name" value="OS05G0150100 PROTEIN"/>
    <property type="match status" value="1"/>
</dbReference>
<dbReference type="InterPro" id="IPR005174">
    <property type="entry name" value="KIB1-4_b-propeller"/>
</dbReference>
<protein>
    <recommendedName>
        <fullName evidence="5">DUF295 domain-containing protein</fullName>
    </recommendedName>
</protein>
<proteinExistence type="predicted"/>
<evidence type="ECO:0000259" key="1">
    <source>
        <dbReference type="Pfam" id="PF00646"/>
    </source>
</evidence>
<dbReference type="EMBL" id="RWGY01000011">
    <property type="protein sequence ID" value="TVU31942.1"/>
    <property type="molecule type" value="Genomic_DNA"/>
</dbReference>
<evidence type="ECO:0000259" key="2">
    <source>
        <dbReference type="Pfam" id="PF03478"/>
    </source>
</evidence>
<dbReference type="AlphaFoldDB" id="A0A5J9V6X5"/>
<feature type="domain" description="KIB1-4 beta-propeller" evidence="2">
    <location>
        <begin position="85"/>
        <end position="177"/>
    </location>
</feature>
<sequence length="668" mass="75077">MVGGGWSCIPGDLLRQVSSLLTSEHDLLRFRQVCTHWCAFTPLPIAPCRPWVVARRAMPIIVGPLGDFSLWLPRGLQRVHVAGPPDLPYCCGKPRGWLALADDEQSPTRIVLWEPRSGTEIPLPCLSRVVQIFLSDDPLTTSSKLGWMAVATRVKNEICQNVFFWRPGDAAWSSADEVLAWERLHSLLVVVLFNPRHPSFVEVYKPELTPAQCMDLTPDLSLGLRERVTDLGGYSLFLGHGDGFALSAQDFPAIKRNCVYYAVHFLNFQEYKLKAAPFTFPSPAMTGGGWSSLPIDLLKVVSVRLTSECDLIHMRQVCTLWRASTSVPVAPCRPWVVASRSKAMRAGLLGEYSLWVPRGHERVQLTSPPGLPYCCGTPRGWLALADDEQTPRRLVLWEPCSGTEIQLPPLARVVQVFLSADPLTSSSSWMTVATQLRNERDHHIFFWRPGVDAAWVAAAEVYTGERLHSVAFLGGKMYCVDFAKRFAVYDLNLRTTASSPPVLVQRMYAAPLLNYLLCSLRCGSNKVHGTRAAHFVTCNGELLLVVLFYDRHPSFAEIYKPDLTPGRQLELGERVTDLGDFSLFLGRGDAFALSAQEFPGIKRNCVYYVVHYINIDRKHWVVVFDLESNVLEEFPFLQAHKEDPTKELNWPCSWFCPDRPVLLNEQRA</sequence>
<feature type="domain" description="KIB1-4 beta-propeller" evidence="2">
    <location>
        <begin position="218"/>
        <end position="262"/>
    </location>
</feature>
<dbReference type="PANTHER" id="PTHR36901">
    <property type="entry name" value="F-BOX DOMAIN CONTAINING PROTEIN, EXPRESSED-RELATED"/>
    <property type="match status" value="1"/>
</dbReference>
<feature type="non-terminal residue" evidence="3">
    <location>
        <position position="1"/>
    </location>
</feature>
<evidence type="ECO:0008006" key="5">
    <source>
        <dbReference type="Google" id="ProtNLM"/>
    </source>
</evidence>
<dbReference type="SUPFAM" id="SSF81383">
    <property type="entry name" value="F-box domain"/>
    <property type="match status" value="2"/>
</dbReference>
<dbReference type="Proteomes" id="UP000324897">
    <property type="component" value="Chromosome 1"/>
</dbReference>
<gene>
    <name evidence="3" type="ORF">EJB05_23654</name>
</gene>
<dbReference type="Pfam" id="PF00646">
    <property type="entry name" value="F-box"/>
    <property type="match status" value="1"/>
</dbReference>
<feature type="domain" description="KIB1-4 beta-propeller" evidence="2">
    <location>
        <begin position="365"/>
        <end position="625"/>
    </location>
</feature>
<evidence type="ECO:0000313" key="3">
    <source>
        <dbReference type="EMBL" id="TVU31942.1"/>
    </source>
</evidence>
<dbReference type="Pfam" id="PF03478">
    <property type="entry name" value="Beta-prop_KIB1-4"/>
    <property type="match status" value="3"/>
</dbReference>
<evidence type="ECO:0000313" key="4">
    <source>
        <dbReference type="Proteomes" id="UP000324897"/>
    </source>
</evidence>
<accession>A0A5J9V6X5</accession>
<name>A0A5J9V6X5_9POAL</name>
<dbReference type="OrthoDB" id="638465at2759"/>